<accession>A0A1F5G245</accession>
<evidence type="ECO:0000313" key="1">
    <source>
        <dbReference type="EMBL" id="OGD85940.1"/>
    </source>
</evidence>
<dbReference type="InterPro" id="IPR022453">
    <property type="entry name" value="Znf_MqsA-type"/>
</dbReference>
<organism evidence="1 2">
    <name type="scientific">Candidatus Curtissbacteria bacterium RIFCSPHIGHO2_01_FULL_41_13</name>
    <dbReference type="NCBI Taxonomy" id="1797745"/>
    <lineage>
        <taxon>Bacteria</taxon>
        <taxon>Candidatus Curtissiibacteriota</taxon>
    </lineage>
</organism>
<gene>
    <name evidence="1" type="ORF">A2696_00850</name>
</gene>
<evidence type="ECO:0008006" key="3">
    <source>
        <dbReference type="Google" id="ProtNLM"/>
    </source>
</evidence>
<dbReference type="EMBL" id="MFBA01000009">
    <property type="protein sequence ID" value="OGD85940.1"/>
    <property type="molecule type" value="Genomic_DNA"/>
</dbReference>
<dbReference type="Gene3D" id="3.10.20.860">
    <property type="match status" value="1"/>
</dbReference>
<dbReference type="CDD" id="cd12870">
    <property type="entry name" value="MqsA"/>
    <property type="match status" value="1"/>
</dbReference>
<sequence>MSNCYFCKGKTEIRNVNVDFRWKDKLFVVKNVPVEVCTQCGEKYYSAEISKKLDDFVKEQSEAKISSQDTIQVPVFHWQQIC</sequence>
<name>A0A1F5G245_9BACT</name>
<reference evidence="1 2" key="1">
    <citation type="journal article" date="2016" name="Nat. Commun.">
        <title>Thousands of microbial genomes shed light on interconnected biogeochemical processes in an aquifer system.</title>
        <authorList>
            <person name="Anantharaman K."/>
            <person name="Brown C.T."/>
            <person name="Hug L.A."/>
            <person name="Sharon I."/>
            <person name="Castelle C.J."/>
            <person name="Probst A.J."/>
            <person name="Thomas B.C."/>
            <person name="Singh A."/>
            <person name="Wilkins M.J."/>
            <person name="Karaoz U."/>
            <person name="Brodie E.L."/>
            <person name="Williams K.H."/>
            <person name="Hubbard S.S."/>
            <person name="Banfield J.F."/>
        </authorList>
    </citation>
    <scope>NUCLEOTIDE SEQUENCE [LARGE SCALE GENOMIC DNA]</scope>
</reference>
<dbReference type="NCBIfam" id="TIGR03831">
    <property type="entry name" value="YgiT_finger"/>
    <property type="match status" value="1"/>
</dbReference>
<protein>
    <recommendedName>
        <fullName evidence="3">YgiT-type zinc finger domain-containing protein</fullName>
    </recommendedName>
</protein>
<dbReference type="Proteomes" id="UP000177069">
    <property type="component" value="Unassembled WGS sequence"/>
</dbReference>
<comment type="caution">
    <text evidence="1">The sequence shown here is derived from an EMBL/GenBank/DDBJ whole genome shotgun (WGS) entry which is preliminary data.</text>
</comment>
<proteinExistence type="predicted"/>
<evidence type="ECO:0000313" key="2">
    <source>
        <dbReference type="Proteomes" id="UP000177069"/>
    </source>
</evidence>
<dbReference type="AlphaFoldDB" id="A0A1F5G245"/>